<comment type="subcellular location">
    <subcellularLocation>
        <location evidence="1">Cell membrane</location>
        <topology evidence="1">Multi-pass membrane protein</topology>
    </subcellularLocation>
</comment>
<keyword evidence="9" id="KW-1185">Reference proteome</keyword>
<gene>
    <name evidence="8" type="ORF">GCM10011361_17880</name>
</gene>
<evidence type="ECO:0000256" key="5">
    <source>
        <dbReference type="ARBA" id="ARBA00023136"/>
    </source>
</evidence>
<protein>
    <submittedName>
        <fullName evidence="8">Permease</fullName>
    </submittedName>
</protein>
<reference evidence="9" key="1">
    <citation type="journal article" date="2019" name="Int. J. Syst. Evol. Microbiol.">
        <title>The Global Catalogue of Microorganisms (GCM) 10K type strain sequencing project: providing services to taxonomists for standard genome sequencing and annotation.</title>
        <authorList>
            <consortium name="The Broad Institute Genomics Platform"/>
            <consortium name="The Broad Institute Genome Sequencing Center for Infectious Disease"/>
            <person name="Wu L."/>
            <person name="Ma J."/>
        </authorList>
    </citation>
    <scope>NUCLEOTIDE SEQUENCE [LARGE SCALE GENOMIC DNA]</scope>
    <source>
        <strain evidence="9">CGMCC 1.12606</strain>
    </source>
</reference>
<dbReference type="RefSeq" id="WP_188370332.1">
    <property type="nucleotide sequence ID" value="NZ_BMFH01000001.1"/>
</dbReference>
<evidence type="ECO:0000256" key="1">
    <source>
        <dbReference type="ARBA" id="ARBA00004651"/>
    </source>
</evidence>
<dbReference type="InterPro" id="IPR000620">
    <property type="entry name" value="EamA_dom"/>
</dbReference>
<feature type="transmembrane region" description="Helical" evidence="6">
    <location>
        <begin position="154"/>
        <end position="173"/>
    </location>
</feature>
<keyword evidence="4 6" id="KW-1133">Transmembrane helix</keyword>
<feature type="domain" description="EamA" evidence="7">
    <location>
        <begin position="6"/>
        <end position="139"/>
    </location>
</feature>
<dbReference type="Proteomes" id="UP000625780">
    <property type="component" value="Unassembled WGS sequence"/>
</dbReference>
<feature type="transmembrane region" description="Helical" evidence="6">
    <location>
        <begin position="217"/>
        <end position="235"/>
    </location>
</feature>
<proteinExistence type="predicted"/>
<organism evidence="8 9">
    <name type="scientific">Muriicola marianensis</name>
    <dbReference type="NCBI Taxonomy" id="1324801"/>
    <lineage>
        <taxon>Bacteria</taxon>
        <taxon>Pseudomonadati</taxon>
        <taxon>Bacteroidota</taxon>
        <taxon>Flavobacteriia</taxon>
        <taxon>Flavobacteriales</taxon>
        <taxon>Flavobacteriaceae</taxon>
        <taxon>Muriicola</taxon>
    </lineage>
</organism>
<feature type="transmembrane region" description="Helical" evidence="6">
    <location>
        <begin position="98"/>
        <end position="117"/>
    </location>
</feature>
<feature type="transmembrane region" description="Helical" evidence="6">
    <location>
        <begin position="67"/>
        <end position="86"/>
    </location>
</feature>
<sequence>MNKRTLALLAAVGATTIYGLNHTIAKGVMPVYVKPFGFIMIRVLGATALFWAISFLGPKERVEKKDWGRFILCSCFGMAINMLAFFKGLDLSTPINSAVLVTTTPIIVVVLSAFLIAERIRLTKGIGIIIGLAGALGLIFYGQEMRQDAPNIPLGNILFLVNSLFFGLYLILAKKLVEKYHPFTLMKWLFLIGIFLNAPLALPEFLEISWSTLPGEALWGIAFVVLGTTFCTYLFNAFALTQLKASTVSAFVYVQPLVGILFAVLSGKDQLSPVKIASALLVCLGVYLVSRKPKPDPSVVS</sequence>
<keyword evidence="5 6" id="KW-0472">Membrane</keyword>
<dbReference type="SUPFAM" id="SSF103481">
    <property type="entry name" value="Multidrug resistance efflux transporter EmrE"/>
    <property type="match status" value="2"/>
</dbReference>
<evidence type="ECO:0000313" key="8">
    <source>
        <dbReference type="EMBL" id="GGD51574.1"/>
    </source>
</evidence>
<feature type="transmembrane region" description="Helical" evidence="6">
    <location>
        <begin position="124"/>
        <end position="142"/>
    </location>
</feature>
<dbReference type="InterPro" id="IPR050638">
    <property type="entry name" value="AA-Vitamin_Transporters"/>
</dbReference>
<dbReference type="PANTHER" id="PTHR32322:SF18">
    <property type="entry name" value="S-ADENOSYLMETHIONINE_S-ADENOSYLHOMOCYSTEINE TRANSPORTER"/>
    <property type="match status" value="1"/>
</dbReference>
<feature type="transmembrane region" description="Helical" evidence="6">
    <location>
        <begin position="35"/>
        <end position="55"/>
    </location>
</feature>
<feature type="transmembrane region" description="Helical" evidence="6">
    <location>
        <begin position="247"/>
        <end position="265"/>
    </location>
</feature>
<evidence type="ECO:0000256" key="3">
    <source>
        <dbReference type="ARBA" id="ARBA00022692"/>
    </source>
</evidence>
<feature type="domain" description="EamA" evidence="7">
    <location>
        <begin position="154"/>
        <end position="290"/>
    </location>
</feature>
<accession>A0ABQ1R1P1</accession>
<evidence type="ECO:0000259" key="7">
    <source>
        <dbReference type="Pfam" id="PF00892"/>
    </source>
</evidence>
<dbReference type="EMBL" id="BMFH01000001">
    <property type="protein sequence ID" value="GGD51574.1"/>
    <property type="molecule type" value="Genomic_DNA"/>
</dbReference>
<evidence type="ECO:0000256" key="6">
    <source>
        <dbReference type="SAM" id="Phobius"/>
    </source>
</evidence>
<evidence type="ECO:0000256" key="4">
    <source>
        <dbReference type="ARBA" id="ARBA00022989"/>
    </source>
</evidence>
<dbReference type="PANTHER" id="PTHR32322">
    <property type="entry name" value="INNER MEMBRANE TRANSPORTER"/>
    <property type="match status" value="1"/>
</dbReference>
<dbReference type="Pfam" id="PF00892">
    <property type="entry name" value="EamA"/>
    <property type="match status" value="2"/>
</dbReference>
<keyword evidence="2" id="KW-1003">Cell membrane</keyword>
<evidence type="ECO:0000256" key="2">
    <source>
        <dbReference type="ARBA" id="ARBA00022475"/>
    </source>
</evidence>
<keyword evidence="3 6" id="KW-0812">Transmembrane</keyword>
<dbReference type="InterPro" id="IPR037185">
    <property type="entry name" value="EmrE-like"/>
</dbReference>
<evidence type="ECO:0000313" key="9">
    <source>
        <dbReference type="Proteomes" id="UP000625780"/>
    </source>
</evidence>
<comment type="caution">
    <text evidence="8">The sequence shown here is derived from an EMBL/GenBank/DDBJ whole genome shotgun (WGS) entry which is preliminary data.</text>
</comment>
<feature type="transmembrane region" description="Helical" evidence="6">
    <location>
        <begin position="185"/>
        <end position="202"/>
    </location>
</feature>
<name>A0ABQ1R1P1_9FLAO</name>